<feature type="domain" description="Piezo THU9 and anchor" evidence="4">
    <location>
        <begin position="20"/>
        <end position="59"/>
    </location>
</feature>
<keyword evidence="2" id="KW-1133">Transmembrane helix</keyword>
<feature type="region of interest" description="Disordered" evidence="1">
    <location>
        <begin position="313"/>
        <end position="335"/>
    </location>
</feature>
<reference evidence="5" key="1">
    <citation type="submission" date="2025-08" db="UniProtKB">
        <authorList>
            <consortium name="Ensembl"/>
        </authorList>
    </citation>
    <scope>IDENTIFICATION</scope>
</reference>
<dbReference type="Ensembl" id="ENSCVAT00000022823.1">
    <property type="protein sequence ID" value="ENSCVAP00000029646.1"/>
    <property type="gene ID" value="ENSCVAG00000017615.1"/>
</dbReference>
<dbReference type="InterPro" id="IPR056770">
    <property type="entry name" value="Piezo_THU9_anchor"/>
</dbReference>
<evidence type="ECO:0000259" key="3">
    <source>
        <dbReference type="Pfam" id="PF12166"/>
    </source>
</evidence>
<dbReference type="GO" id="GO:0016020">
    <property type="term" value="C:membrane"/>
    <property type="evidence" value="ECO:0007669"/>
    <property type="project" value="InterPro"/>
</dbReference>
<dbReference type="Pfam" id="PF24874">
    <property type="entry name" value="Piezo_THU9_anchor"/>
    <property type="match status" value="1"/>
</dbReference>
<sequence length="408" mass="44558">MAPRLGGWTIQPLNSKSASVLKYPQPKGQKKKKIVKYGMGGLIIFFLICIIWFPLLFISLVRSVVGVVNHPIDVTVTFKLGGYEPLFTMSVQQQSIKPFTAAEYEQLTKTFGDNAKAMQFITLYSYEDIVTAMIEGSSGSVWRISPPSRQEVVKELLGSPMDLTLRLAWTFQRDLGKGGTVEHTFGKHSIDLEPGNPVRAELASLLIGNRTDLVPNMFPNYMRAPNGADAKPVSQLYKDDEDDYQDITLSLMSDRTPNSSGNQEWWDIAIARCKPASCTVLPMVIFNDKDHGSLRVRGSDLPLHHVRGAALRGPDPEALHRHLPGSGNRRAGAGGGALLQADLPLSVSRDDDQMDPRHPPQGAGLTRLAAGGCGLAGVGPERSPHAGLFVFLLLLIRPDSAPCRRSKA</sequence>
<dbReference type="PANTHER" id="PTHR47049">
    <property type="entry name" value="PIEZO-TYPE MECHANOSENSITIVE ION CHANNEL HOMOLOG"/>
    <property type="match status" value="1"/>
</dbReference>
<name>A0A3Q2EBG0_CYPVA</name>
<accession>A0A3Q2EBG0</accession>
<dbReference type="STRING" id="28743.ENSCVAP00000029646"/>
<keyword evidence="2" id="KW-0472">Membrane</keyword>
<keyword evidence="6" id="KW-1185">Reference proteome</keyword>
<dbReference type="Pfam" id="PF12166">
    <property type="entry name" value="Piezo_cap"/>
    <property type="match status" value="1"/>
</dbReference>
<dbReference type="Proteomes" id="UP000265020">
    <property type="component" value="Unassembled WGS sequence"/>
</dbReference>
<feature type="transmembrane region" description="Helical" evidence="2">
    <location>
        <begin position="37"/>
        <end position="61"/>
    </location>
</feature>
<dbReference type="GeneTree" id="ENSGT00940000157348"/>
<proteinExistence type="predicted"/>
<dbReference type="PANTHER" id="PTHR47049:SF5">
    <property type="entry name" value="PIEZO-TYPE MECHANOSENSITIVE ION CHANNEL COMPONENT"/>
    <property type="match status" value="1"/>
</dbReference>
<protein>
    <submittedName>
        <fullName evidence="5">Uncharacterized protein</fullName>
    </submittedName>
</protein>
<evidence type="ECO:0000256" key="2">
    <source>
        <dbReference type="SAM" id="Phobius"/>
    </source>
</evidence>
<evidence type="ECO:0000256" key="1">
    <source>
        <dbReference type="SAM" id="MobiDB-lite"/>
    </source>
</evidence>
<dbReference type="AlphaFoldDB" id="A0A3Q2EBG0"/>
<dbReference type="GO" id="GO:0008381">
    <property type="term" value="F:mechanosensitive monoatomic ion channel activity"/>
    <property type="evidence" value="ECO:0007669"/>
    <property type="project" value="InterPro"/>
</dbReference>
<reference evidence="5" key="2">
    <citation type="submission" date="2025-09" db="UniProtKB">
        <authorList>
            <consortium name="Ensembl"/>
        </authorList>
    </citation>
    <scope>IDENTIFICATION</scope>
</reference>
<organism evidence="5 6">
    <name type="scientific">Cyprinodon variegatus</name>
    <name type="common">Sheepshead minnow</name>
    <dbReference type="NCBI Taxonomy" id="28743"/>
    <lineage>
        <taxon>Eukaryota</taxon>
        <taxon>Metazoa</taxon>
        <taxon>Chordata</taxon>
        <taxon>Craniata</taxon>
        <taxon>Vertebrata</taxon>
        <taxon>Euteleostomi</taxon>
        <taxon>Actinopterygii</taxon>
        <taxon>Neopterygii</taxon>
        <taxon>Teleostei</taxon>
        <taxon>Neoteleostei</taxon>
        <taxon>Acanthomorphata</taxon>
        <taxon>Ovalentaria</taxon>
        <taxon>Atherinomorphae</taxon>
        <taxon>Cyprinodontiformes</taxon>
        <taxon>Cyprinodontidae</taxon>
        <taxon>Cyprinodon</taxon>
    </lineage>
</organism>
<feature type="domain" description="Piezo non-specific cation channel cap" evidence="3">
    <location>
        <begin position="96"/>
        <end position="289"/>
    </location>
</feature>
<dbReference type="OMA" id="HFCETHL"/>
<evidence type="ECO:0000313" key="5">
    <source>
        <dbReference type="Ensembl" id="ENSCVAP00000029646.1"/>
    </source>
</evidence>
<keyword evidence="2" id="KW-0812">Transmembrane</keyword>
<dbReference type="InterPro" id="IPR031334">
    <property type="entry name" value="Piezo_cap_dom"/>
</dbReference>
<dbReference type="InterPro" id="IPR027272">
    <property type="entry name" value="Piezo"/>
</dbReference>
<evidence type="ECO:0000313" key="6">
    <source>
        <dbReference type="Proteomes" id="UP000265020"/>
    </source>
</evidence>
<evidence type="ECO:0000259" key="4">
    <source>
        <dbReference type="Pfam" id="PF24874"/>
    </source>
</evidence>